<evidence type="ECO:0000313" key="2">
    <source>
        <dbReference type="EMBL" id="MCJ8352609.1"/>
    </source>
</evidence>
<gene>
    <name evidence="2" type="ORF">K1W68_01125</name>
</gene>
<name>A0AAW5EQ69_NOVHA</name>
<proteinExistence type="predicted"/>
<dbReference type="InterPro" id="IPR052894">
    <property type="entry name" value="AsmA-related"/>
</dbReference>
<dbReference type="EMBL" id="JAIBCX010000002">
    <property type="protein sequence ID" value="MCJ8352609.1"/>
    <property type="molecule type" value="Genomic_DNA"/>
</dbReference>
<feature type="domain" description="AsmA" evidence="1">
    <location>
        <begin position="516"/>
        <end position="688"/>
    </location>
</feature>
<dbReference type="AlphaFoldDB" id="A0AAW5EQ69"/>
<dbReference type="InterPro" id="IPR007844">
    <property type="entry name" value="AsmA"/>
</dbReference>
<dbReference type="GO" id="GO:0090313">
    <property type="term" value="P:regulation of protein targeting to membrane"/>
    <property type="evidence" value="ECO:0007669"/>
    <property type="project" value="TreeGrafter"/>
</dbReference>
<dbReference type="Proteomes" id="UP001202887">
    <property type="component" value="Unassembled WGS sequence"/>
</dbReference>
<comment type="caution">
    <text evidence="2">The sequence shown here is derived from an EMBL/GenBank/DDBJ whole genome shotgun (WGS) entry which is preliminary data.</text>
</comment>
<organism evidence="2 3">
    <name type="scientific">Novacetimonas hansenii</name>
    <name type="common">Komagataeibacter hansenii</name>
    <dbReference type="NCBI Taxonomy" id="436"/>
    <lineage>
        <taxon>Bacteria</taxon>
        <taxon>Pseudomonadati</taxon>
        <taxon>Pseudomonadota</taxon>
        <taxon>Alphaproteobacteria</taxon>
        <taxon>Acetobacterales</taxon>
        <taxon>Acetobacteraceae</taxon>
        <taxon>Novacetimonas</taxon>
    </lineage>
</organism>
<dbReference type="GO" id="GO:0005886">
    <property type="term" value="C:plasma membrane"/>
    <property type="evidence" value="ECO:0007669"/>
    <property type="project" value="TreeGrafter"/>
</dbReference>
<accession>A0AAW5EQ69</accession>
<reference evidence="2" key="2">
    <citation type="submission" date="2022-03" db="EMBL/GenBank/DDBJ databases">
        <authorList>
            <person name="Ryngajllo M."/>
            <person name="Jacek P."/>
            <person name="Kubiak K."/>
        </authorList>
    </citation>
    <scope>NUCLEOTIDE SEQUENCE</scope>
    <source>
        <strain evidence="2">SI1</strain>
    </source>
</reference>
<feature type="domain" description="AsmA" evidence="1">
    <location>
        <begin position="13"/>
        <end position="184"/>
    </location>
</feature>
<reference evidence="2" key="1">
    <citation type="journal article" date="2021" name="Polymers (Basel)">
        <title>Highly Stretchable Bacterial Cellulose Produced by Komagataeibacter hansenii SI1.</title>
        <authorList>
            <person name="Cielecka I."/>
            <person name="Ryngajllo M."/>
            <person name="Maniukiewicz W."/>
            <person name="Bielecki S."/>
        </authorList>
    </citation>
    <scope>NUCLEOTIDE SEQUENCE</scope>
    <source>
        <strain evidence="2">SI1</strain>
    </source>
</reference>
<evidence type="ECO:0000259" key="1">
    <source>
        <dbReference type="Pfam" id="PF05170"/>
    </source>
</evidence>
<dbReference type="PANTHER" id="PTHR30441">
    <property type="entry name" value="DUF748 DOMAIN-CONTAINING PROTEIN"/>
    <property type="match status" value="1"/>
</dbReference>
<evidence type="ECO:0000313" key="3">
    <source>
        <dbReference type="Proteomes" id="UP001202887"/>
    </source>
</evidence>
<protein>
    <submittedName>
        <fullName evidence="2">AsmA family protein</fullName>
    </submittedName>
</protein>
<dbReference type="Pfam" id="PF05170">
    <property type="entry name" value="AsmA"/>
    <property type="match status" value="2"/>
</dbReference>
<sequence>MANSANLRRGLLVSAAAIIVVAGGGALALRGILDPQALRARAIAAIERQTGREVTLGAMEVHVFPAAISVHDIALADMKGGDGTPMFSARAMDASVGLMALLHHRIQLDNITLDHPVLHLRRDADGQANWRMTPNRAQAADATPAPVRPVAPAAGNPWSVQLGSLRVSDATVGWDDRLSGMKTQLALGHVRVDGLNGARPTFDVAGTRDGAAFTLSGHTGAISLTHVGQDAKWPVHFELAFADHQQPAGHLTVDGTVADPDRARGYDLKLDGTLSRLVDLAPWVGGYDLPDARDVALSLRIVDGSTPADTNIVPLVQSLHLRTGAFDAGHYLTGLRVGSLSVDAAGPKETLAVAGAGNWNGQDLKLAASFGSLEQAEHAVLTHLSDSLPMSVDLSGAAGSLRVAGMLGGSRAVVNVTASAGHLALPNGAALDHLEATTHLVSEGNGARFALSDLNIRSTQLALTGTLDMSVHGGHGGVPLVSGAVEASWLDLDALRGGNATAKAAPATSGGKPGDDRIAFERLRDMDMDVRFNVTQMELAGDVYRQALMHVALREGRLGIDPLQATGTGRRVSGRLSVDASGDMPVVSGTIGTLVLPATWIEQHAGMPMAVQGAFQLVGEATARGHTATELRNTLDGHMGASLVNGTIDGAALGSLLGQAARGLTGSGSIPLRCFGMHMAMANGRANVDTLGLQTSVLSMTGQGSVGLASYALDLRLVPQVMIGGTGASVPVRVGGTLSAPRPRMDAGADERYAIGLLLGDSSGKSTVPDLCPATLKAAREGQAGPEPTGAAPQPTGNVGSLVRANPKAAQKIDKAKNLLKGLGLIH</sequence>
<dbReference type="PANTHER" id="PTHR30441:SF4">
    <property type="entry name" value="PROTEIN ASMA"/>
    <property type="match status" value="1"/>
</dbReference>
<dbReference type="RefSeq" id="WP_247065937.1">
    <property type="nucleotide sequence ID" value="NZ_CP094848.1"/>
</dbReference>